<evidence type="ECO:0000256" key="1">
    <source>
        <dbReference type="ARBA" id="ARBA00004613"/>
    </source>
</evidence>
<feature type="disulfide bond" evidence="4">
    <location>
        <begin position="91"/>
        <end position="121"/>
    </location>
</feature>
<proteinExistence type="predicted"/>
<evidence type="ECO:0000256" key="5">
    <source>
        <dbReference type="SAM" id="MobiDB-lite"/>
    </source>
</evidence>
<dbReference type="SMART" id="SM00209">
    <property type="entry name" value="TSP1"/>
    <property type="match status" value="1"/>
</dbReference>
<dbReference type="Pfam" id="PF00090">
    <property type="entry name" value="TSP_1"/>
    <property type="match status" value="1"/>
</dbReference>
<feature type="disulfide bond" evidence="4">
    <location>
        <begin position="95"/>
        <end position="126"/>
    </location>
</feature>
<dbReference type="SUPFAM" id="SSF82895">
    <property type="entry name" value="TSP-1 type 1 repeat"/>
    <property type="match status" value="1"/>
</dbReference>
<dbReference type="InterPro" id="IPR013273">
    <property type="entry name" value="ADAMTS/ADAMTS-like"/>
</dbReference>
<dbReference type="GO" id="GO:0031012">
    <property type="term" value="C:extracellular matrix"/>
    <property type="evidence" value="ECO:0007669"/>
    <property type="project" value="TreeGrafter"/>
</dbReference>
<protein>
    <submittedName>
        <fullName evidence="7">ADAMTS-like protein 1</fullName>
    </submittedName>
</protein>
<evidence type="ECO:0000256" key="4">
    <source>
        <dbReference type="PIRSR" id="PIRSR613273-3"/>
    </source>
</evidence>
<evidence type="ECO:0000256" key="3">
    <source>
        <dbReference type="ARBA" id="ARBA00023157"/>
    </source>
</evidence>
<evidence type="ECO:0000256" key="2">
    <source>
        <dbReference type="ARBA" id="ARBA00022525"/>
    </source>
</evidence>
<keyword evidence="3 4" id="KW-1015">Disulfide bond</keyword>
<evidence type="ECO:0000313" key="8">
    <source>
        <dbReference type="Proteomes" id="UP001054945"/>
    </source>
</evidence>
<dbReference type="PANTHER" id="PTHR13723">
    <property type="entry name" value="ADAMTS A DISINTEGRIN AND METALLOPROTEASE WITH THROMBOSPONDIN MOTIFS PROTEASE"/>
    <property type="match status" value="1"/>
</dbReference>
<comment type="caution">
    <text evidence="7">The sequence shown here is derived from an EMBL/GenBank/DDBJ whole genome shotgun (WGS) entry which is preliminary data.</text>
</comment>
<dbReference type="InterPro" id="IPR000884">
    <property type="entry name" value="TSP1_rpt"/>
</dbReference>
<comment type="subcellular location">
    <subcellularLocation>
        <location evidence="1">Secreted</location>
    </subcellularLocation>
</comment>
<organism evidence="7 8">
    <name type="scientific">Caerostris extrusa</name>
    <name type="common">Bark spider</name>
    <name type="synonym">Caerostris bankana</name>
    <dbReference type="NCBI Taxonomy" id="172846"/>
    <lineage>
        <taxon>Eukaryota</taxon>
        <taxon>Metazoa</taxon>
        <taxon>Ecdysozoa</taxon>
        <taxon>Arthropoda</taxon>
        <taxon>Chelicerata</taxon>
        <taxon>Arachnida</taxon>
        <taxon>Araneae</taxon>
        <taxon>Araneomorphae</taxon>
        <taxon>Entelegynae</taxon>
        <taxon>Araneoidea</taxon>
        <taxon>Araneidae</taxon>
        <taxon>Caerostris</taxon>
    </lineage>
</organism>
<dbReference type="InterPro" id="IPR036383">
    <property type="entry name" value="TSP1_rpt_sf"/>
</dbReference>
<dbReference type="EMBL" id="BPLR01011797">
    <property type="protein sequence ID" value="GIY49102.1"/>
    <property type="molecule type" value="Genomic_DNA"/>
</dbReference>
<keyword evidence="2" id="KW-0964">Secreted</keyword>
<feature type="region of interest" description="Disordered" evidence="5">
    <location>
        <begin position="55"/>
        <end position="80"/>
    </location>
</feature>
<evidence type="ECO:0000259" key="6">
    <source>
        <dbReference type="Pfam" id="PF19236"/>
    </source>
</evidence>
<dbReference type="InterPro" id="IPR045371">
    <property type="entry name" value="ADAMTS_CR_3"/>
</dbReference>
<dbReference type="Gene3D" id="2.20.100.10">
    <property type="entry name" value="Thrombospondin type-1 (TSP1) repeat"/>
    <property type="match status" value="1"/>
</dbReference>
<name>A0AAV4TUX6_CAEEX</name>
<keyword evidence="8" id="KW-1185">Reference proteome</keyword>
<dbReference type="Proteomes" id="UP001054945">
    <property type="component" value="Unassembled WGS sequence"/>
</dbReference>
<accession>A0AAV4TUX6</accession>
<reference evidence="7 8" key="1">
    <citation type="submission" date="2021-06" db="EMBL/GenBank/DDBJ databases">
        <title>Caerostris extrusa draft genome.</title>
        <authorList>
            <person name="Kono N."/>
            <person name="Arakawa K."/>
        </authorList>
    </citation>
    <scope>NUCLEOTIDE SEQUENCE [LARGE SCALE GENOMIC DNA]</scope>
</reference>
<dbReference type="PANTHER" id="PTHR13723:SF313">
    <property type="entry name" value="PEPTIDASE M12B DOMAIN-CONTAINING PROTEIN"/>
    <property type="match status" value="1"/>
</dbReference>
<feature type="compositionally biased region" description="Basic and acidic residues" evidence="5">
    <location>
        <begin position="55"/>
        <end position="78"/>
    </location>
</feature>
<dbReference type="PROSITE" id="PS50092">
    <property type="entry name" value="TSP1"/>
    <property type="match status" value="1"/>
</dbReference>
<dbReference type="GO" id="GO:0005576">
    <property type="term" value="C:extracellular region"/>
    <property type="evidence" value="ECO:0007669"/>
    <property type="project" value="UniProtKB-SubCell"/>
</dbReference>
<dbReference type="Pfam" id="PF19236">
    <property type="entry name" value="ADAMTS_CR_3"/>
    <property type="match status" value="1"/>
</dbReference>
<dbReference type="GO" id="GO:0030198">
    <property type="term" value="P:extracellular matrix organization"/>
    <property type="evidence" value="ECO:0007669"/>
    <property type="project" value="InterPro"/>
</dbReference>
<dbReference type="PRINTS" id="PR01857">
    <property type="entry name" value="ADAMTSFAMILY"/>
</dbReference>
<feature type="domain" description="ADAMTS/ADAMTS-like cysteine-rich" evidence="6">
    <location>
        <begin position="141"/>
        <end position="223"/>
    </location>
</feature>
<dbReference type="InterPro" id="IPR050439">
    <property type="entry name" value="ADAMTS_ADAMTS-like"/>
</dbReference>
<gene>
    <name evidence="7" type="primary">Adamtsl1</name>
    <name evidence="7" type="ORF">CEXT_136981</name>
</gene>
<sequence length="244" mass="27262">MEQGKDGVYPQNPCLHDHPPVWLQHADKILLWLPNLRAKDVFPFIEESLLRLEGKSREKNSASHADEDQGNESHDQGSHDGWSTWAPWNQCSRTCDGGISISIRKCKGRCTDGEPIRRKICNMQPCPEPQDFRVFQCATFNSKPYKARMYEWLPVPRPRGPLRPHLPGEGLQLLAKLAQKVQDGTRCREGALDMCVDGQCQPIGCDLQVGSTLKVDECGFAVGTDLSANVQLSSGTKVPTERAR</sequence>
<dbReference type="AlphaFoldDB" id="A0AAV4TUX6"/>
<evidence type="ECO:0000313" key="7">
    <source>
        <dbReference type="EMBL" id="GIY49102.1"/>
    </source>
</evidence>